<keyword evidence="4 7" id="KW-1133">Transmembrane helix</keyword>
<evidence type="ECO:0000256" key="4">
    <source>
        <dbReference type="ARBA" id="ARBA00022989"/>
    </source>
</evidence>
<reference evidence="10" key="1">
    <citation type="submission" date="2016-10" db="EMBL/GenBank/DDBJ databases">
        <authorList>
            <person name="Varghese N."/>
            <person name="Submissions S."/>
        </authorList>
    </citation>
    <scope>NUCLEOTIDE SEQUENCE [LARGE SCALE GENOMIC DNA]</scope>
    <source>
        <strain evidence="10">DSM 21743</strain>
    </source>
</reference>
<evidence type="ECO:0000256" key="7">
    <source>
        <dbReference type="SAM" id="Phobius"/>
    </source>
</evidence>
<evidence type="ECO:0000256" key="5">
    <source>
        <dbReference type="ARBA" id="ARBA00023136"/>
    </source>
</evidence>
<dbReference type="InterPro" id="IPR010432">
    <property type="entry name" value="RDD"/>
</dbReference>
<accession>A0A1H2LZH0</accession>
<feature type="compositionally biased region" description="Basic and acidic residues" evidence="6">
    <location>
        <begin position="1"/>
        <end position="10"/>
    </location>
</feature>
<dbReference type="RefSeq" id="WP_157719791.1">
    <property type="nucleotide sequence ID" value="NZ_LT629799.1"/>
</dbReference>
<feature type="transmembrane region" description="Helical" evidence="7">
    <location>
        <begin position="143"/>
        <end position="162"/>
    </location>
</feature>
<sequence length="279" mass="29933">MGEQTGRDQQEPSGPDVPPAPAPDPASAAGGGPSQPSGPVYGRVTRFGVPGAPAPSARPPAPGASPSWAPWTPGPAPWTPPAPLPPGWTGPPDVGWSAPPGPVPGWPAPLPGWPAHARPRPRWRRDQYARWGSRVLGDLVDHAPAYVALVLQLLAYLPLYAGLLRGDVDAEPRWGLLVGGLALNLVAIGWNLWNRWICGGRTGQSLGRRLTGTRLLSQVDGRPVGTLNAFLRDLLHVLDGFAWIGYLWPLWDEERQTFADKIIETVVVRTVDERPVGWS</sequence>
<evidence type="ECO:0000256" key="1">
    <source>
        <dbReference type="ARBA" id="ARBA00004651"/>
    </source>
</evidence>
<keyword evidence="2" id="KW-1003">Cell membrane</keyword>
<keyword evidence="5 7" id="KW-0472">Membrane</keyword>
<comment type="subcellular location">
    <subcellularLocation>
        <location evidence="1">Cell membrane</location>
        <topology evidence="1">Multi-pass membrane protein</topology>
    </subcellularLocation>
</comment>
<dbReference type="InterPro" id="IPR051791">
    <property type="entry name" value="Pra-immunoreactive"/>
</dbReference>
<evidence type="ECO:0000313" key="9">
    <source>
        <dbReference type="EMBL" id="SDU86021.1"/>
    </source>
</evidence>
<feature type="domain" description="RDD" evidence="8">
    <location>
        <begin position="128"/>
        <end position="263"/>
    </location>
</feature>
<organism evidence="9 10">
    <name type="scientific">Microlunatus sagamiharensis</name>
    <dbReference type="NCBI Taxonomy" id="546874"/>
    <lineage>
        <taxon>Bacteria</taxon>
        <taxon>Bacillati</taxon>
        <taxon>Actinomycetota</taxon>
        <taxon>Actinomycetes</taxon>
        <taxon>Propionibacteriales</taxon>
        <taxon>Propionibacteriaceae</taxon>
        <taxon>Microlunatus</taxon>
    </lineage>
</organism>
<feature type="region of interest" description="Disordered" evidence="6">
    <location>
        <begin position="1"/>
        <end position="103"/>
    </location>
</feature>
<dbReference type="AlphaFoldDB" id="A0A1H2LZH0"/>
<keyword evidence="3 7" id="KW-0812">Transmembrane</keyword>
<dbReference type="EMBL" id="LT629799">
    <property type="protein sequence ID" value="SDU86021.1"/>
    <property type="molecule type" value="Genomic_DNA"/>
</dbReference>
<dbReference type="PANTHER" id="PTHR36115:SF6">
    <property type="entry name" value="PROLINE-RICH ANTIGEN HOMOLOG"/>
    <property type="match status" value="1"/>
</dbReference>
<dbReference type="GO" id="GO:0005886">
    <property type="term" value="C:plasma membrane"/>
    <property type="evidence" value="ECO:0007669"/>
    <property type="project" value="UniProtKB-SubCell"/>
</dbReference>
<dbReference type="Pfam" id="PF06271">
    <property type="entry name" value="RDD"/>
    <property type="match status" value="1"/>
</dbReference>
<gene>
    <name evidence="9" type="ORF">SAMN04488544_1092</name>
</gene>
<keyword evidence="10" id="KW-1185">Reference proteome</keyword>
<feature type="compositionally biased region" description="Pro residues" evidence="6">
    <location>
        <begin position="72"/>
        <end position="89"/>
    </location>
</feature>
<name>A0A1H2LZH0_9ACTN</name>
<evidence type="ECO:0000313" key="10">
    <source>
        <dbReference type="Proteomes" id="UP000198825"/>
    </source>
</evidence>
<evidence type="ECO:0000256" key="2">
    <source>
        <dbReference type="ARBA" id="ARBA00022475"/>
    </source>
</evidence>
<proteinExistence type="predicted"/>
<dbReference type="PANTHER" id="PTHR36115">
    <property type="entry name" value="PROLINE-RICH ANTIGEN HOMOLOG-RELATED"/>
    <property type="match status" value="1"/>
</dbReference>
<protein>
    <submittedName>
        <fullName evidence="9">RDD family protein</fullName>
    </submittedName>
</protein>
<feature type="transmembrane region" description="Helical" evidence="7">
    <location>
        <begin position="174"/>
        <end position="193"/>
    </location>
</feature>
<dbReference type="OrthoDB" id="9793824at2"/>
<feature type="compositionally biased region" description="Pro residues" evidence="6">
    <location>
        <begin position="52"/>
        <end position="63"/>
    </location>
</feature>
<dbReference type="Proteomes" id="UP000198825">
    <property type="component" value="Chromosome I"/>
</dbReference>
<evidence type="ECO:0000256" key="3">
    <source>
        <dbReference type="ARBA" id="ARBA00022692"/>
    </source>
</evidence>
<evidence type="ECO:0000259" key="8">
    <source>
        <dbReference type="Pfam" id="PF06271"/>
    </source>
</evidence>
<evidence type="ECO:0000256" key="6">
    <source>
        <dbReference type="SAM" id="MobiDB-lite"/>
    </source>
</evidence>
<feature type="compositionally biased region" description="Pro residues" evidence="6">
    <location>
        <begin position="15"/>
        <end position="24"/>
    </location>
</feature>